<reference evidence="4" key="1">
    <citation type="submission" date="2015-06" db="EMBL/GenBank/DDBJ databases">
        <title>New insights into the roles of widespread benthic archaea in carbon and nitrogen cycling.</title>
        <authorList>
            <person name="Lazar C.S."/>
            <person name="Baker B.J."/>
            <person name="Seitz K.W."/>
            <person name="Hyde A.S."/>
            <person name="Dick G.J."/>
            <person name="Hinrichs K.-U."/>
            <person name="Teske A.P."/>
        </authorList>
    </citation>
    <scope>NUCLEOTIDE SEQUENCE [LARGE SCALE GENOMIC DNA]</scope>
</reference>
<dbReference type="InterPro" id="IPR001509">
    <property type="entry name" value="Epimerase_deHydtase"/>
</dbReference>
<evidence type="ECO:0000259" key="2">
    <source>
        <dbReference type="Pfam" id="PF01370"/>
    </source>
</evidence>
<dbReference type="Pfam" id="PF01370">
    <property type="entry name" value="Epimerase"/>
    <property type="match status" value="1"/>
</dbReference>
<feature type="domain" description="NAD-dependent epimerase/dehydratase" evidence="2">
    <location>
        <begin position="8"/>
        <end position="229"/>
    </location>
</feature>
<evidence type="ECO:0000313" key="4">
    <source>
        <dbReference type="Proteomes" id="UP000054016"/>
    </source>
</evidence>
<dbReference type="Gene3D" id="3.40.50.720">
    <property type="entry name" value="NAD(P)-binding Rossmann-like Domain"/>
    <property type="match status" value="1"/>
</dbReference>
<dbReference type="EMBL" id="LFWV01000035">
    <property type="protein sequence ID" value="KON31404.1"/>
    <property type="molecule type" value="Genomic_DNA"/>
</dbReference>
<protein>
    <recommendedName>
        <fullName evidence="2">NAD-dependent epimerase/dehydratase domain-containing protein</fullName>
    </recommendedName>
</protein>
<dbReference type="Proteomes" id="UP000054016">
    <property type="component" value="Unassembled WGS sequence"/>
</dbReference>
<proteinExistence type="inferred from homology"/>
<evidence type="ECO:0000313" key="3">
    <source>
        <dbReference type="EMBL" id="KON31404.1"/>
    </source>
</evidence>
<sequence>MNKRVIGITGGAGYIGSSLAKHLVKAFDIKLLDIKSPKQKFERNASFQLCDVRNYEEVKAALEDVDLVIHTSIVQIPLITEQKRLGYTVNLLGTQNICRVVDESPRIKGLILAGSWHTIGERGLKGVIDEEFGFRPDKVENRARLYALSKIAQESIVRFYDEMSEKNFGVIRMGTVLGEGMPEKTAANIFVENGLKGKPLTPYKHSMFRSMLYVDISDICNAYEKFVRKILENNIKKDGNSLANIFNVYYPEPITIIELAEIVREAIAKYSKGEIHPEITVVDSGQPSMFNENDKMLIKVDVSKALNFLEIDRLKSPKESIEEIVRSKISLRKVT</sequence>
<dbReference type="PANTHER" id="PTHR43000">
    <property type="entry name" value="DTDP-D-GLUCOSE 4,6-DEHYDRATASE-RELATED"/>
    <property type="match status" value="1"/>
</dbReference>
<dbReference type="InterPro" id="IPR036291">
    <property type="entry name" value="NAD(P)-bd_dom_sf"/>
</dbReference>
<gene>
    <name evidence="3" type="ORF">AC478_02835</name>
</gene>
<organism evidence="3 4">
    <name type="scientific">miscellaneous Crenarchaeota group-1 archaeon SG8-32-3</name>
    <dbReference type="NCBI Taxonomy" id="1685125"/>
    <lineage>
        <taxon>Archaea</taxon>
        <taxon>Candidatus Bathyarchaeota</taxon>
        <taxon>MCG-1</taxon>
    </lineage>
</organism>
<name>A0A0M0BSH9_9ARCH</name>
<accession>A0A0M0BSH9</accession>
<comment type="caution">
    <text evidence="3">The sequence shown here is derived from an EMBL/GenBank/DDBJ whole genome shotgun (WGS) entry which is preliminary data.</text>
</comment>
<evidence type="ECO:0000256" key="1">
    <source>
        <dbReference type="ARBA" id="ARBA00007637"/>
    </source>
</evidence>
<dbReference type="SUPFAM" id="SSF51735">
    <property type="entry name" value="NAD(P)-binding Rossmann-fold domains"/>
    <property type="match status" value="1"/>
</dbReference>
<dbReference type="AlphaFoldDB" id="A0A0M0BSH9"/>
<comment type="similarity">
    <text evidence="1">Belongs to the NAD(P)-dependent epimerase/dehydratase family.</text>
</comment>